<keyword evidence="2" id="KW-1185">Reference proteome</keyword>
<dbReference type="Proteomes" id="UP001165122">
    <property type="component" value="Unassembled WGS sequence"/>
</dbReference>
<organism evidence="1 2">
    <name type="scientific">Triparma laevis f. longispina</name>
    <dbReference type="NCBI Taxonomy" id="1714387"/>
    <lineage>
        <taxon>Eukaryota</taxon>
        <taxon>Sar</taxon>
        <taxon>Stramenopiles</taxon>
        <taxon>Ochrophyta</taxon>
        <taxon>Bolidophyceae</taxon>
        <taxon>Parmales</taxon>
        <taxon>Triparmaceae</taxon>
        <taxon>Triparma</taxon>
    </lineage>
</organism>
<dbReference type="InterPro" id="IPR050587">
    <property type="entry name" value="GNT1/Glycosyltrans_8"/>
</dbReference>
<gene>
    <name evidence="1" type="ORF">TrLO_g15164</name>
</gene>
<name>A0A9W7A4G6_9STRA</name>
<protein>
    <submittedName>
        <fullName evidence="1">Uncharacterized protein</fullName>
    </submittedName>
</protein>
<dbReference type="AlphaFoldDB" id="A0A9W7A4G6"/>
<comment type="caution">
    <text evidence="1">The sequence shown here is derived from an EMBL/GenBank/DDBJ whole genome shotgun (WGS) entry which is preliminary data.</text>
</comment>
<dbReference type="OrthoDB" id="2014201at2759"/>
<dbReference type="Gene3D" id="3.90.550.10">
    <property type="entry name" value="Spore Coat Polysaccharide Biosynthesis Protein SpsA, Chain A"/>
    <property type="match status" value="1"/>
</dbReference>
<proteinExistence type="predicted"/>
<evidence type="ECO:0000313" key="2">
    <source>
        <dbReference type="Proteomes" id="UP001165122"/>
    </source>
</evidence>
<dbReference type="SUPFAM" id="SSF53448">
    <property type="entry name" value="Nucleotide-diphospho-sugar transferases"/>
    <property type="match status" value="1"/>
</dbReference>
<evidence type="ECO:0000313" key="1">
    <source>
        <dbReference type="EMBL" id="GMH62737.1"/>
    </source>
</evidence>
<reference evidence="2" key="1">
    <citation type="journal article" date="2023" name="Commun. Biol.">
        <title>Genome analysis of Parmales, the sister group of diatoms, reveals the evolutionary specialization of diatoms from phago-mixotrophs to photoautotrophs.</title>
        <authorList>
            <person name="Ban H."/>
            <person name="Sato S."/>
            <person name="Yoshikawa S."/>
            <person name="Yamada K."/>
            <person name="Nakamura Y."/>
            <person name="Ichinomiya M."/>
            <person name="Sato N."/>
            <person name="Blanc-Mathieu R."/>
            <person name="Endo H."/>
            <person name="Kuwata A."/>
            <person name="Ogata H."/>
        </authorList>
    </citation>
    <scope>NUCLEOTIDE SEQUENCE [LARGE SCALE GENOMIC DNA]</scope>
    <source>
        <strain evidence="2">NIES 3700</strain>
    </source>
</reference>
<dbReference type="PANTHER" id="PTHR11183">
    <property type="entry name" value="GLYCOGENIN SUBFAMILY MEMBER"/>
    <property type="match status" value="1"/>
</dbReference>
<sequence length="307" mass="34513">MSSPQSSPPPTVPHTSFDPSTLPRYPLPFTPPISPIQVATLITTVSFLPGLTSLLHTLIPFLPSSSPSVLIFHTINPLPPSFLTNPFITSHCTLLQIPPLSSPQNPQNWCYSKLHLFSPHHYPPGTENVLYIDADCILLLSPFPYLQDLITSSEYTGFAASPDIFPPDRFNAGLMLFKLNENIGNCILQNIDNLGTYDNGDTGYLNRYLPNYYKHLNRLPFKFNCQRVLSWLTSEDGGSGYWRELENDGIVVLHMSSTPKPWDEGARKGEIELKWWEVYTHGKNLRRVSASSYDHVCVRQSTHSTSP</sequence>
<dbReference type="EMBL" id="BRXW01000521">
    <property type="protein sequence ID" value="GMH62737.1"/>
    <property type="molecule type" value="Genomic_DNA"/>
</dbReference>
<accession>A0A9W7A4G6</accession>
<dbReference type="InterPro" id="IPR029044">
    <property type="entry name" value="Nucleotide-diphossugar_trans"/>
</dbReference>